<dbReference type="EMBL" id="FP929133">
    <property type="protein sequence ID" value="CBX98027.1"/>
    <property type="molecule type" value="Genomic_DNA"/>
</dbReference>
<dbReference type="AlphaFoldDB" id="E5A314"/>
<reference evidence="2" key="1">
    <citation type="journal article" date="2011" name="Nat. Commun.">
        <title>Effector diversification within compartments of the Leptosphaeria maculans genome affected by Repeat-Induced Point mutations.</title>
        <authorList>
            <person name="Rouxel T."/>
            <person name="Grandaubert J."/>
            <person name="Hane J.K."/>
            <person name="Hoede C."/>
            <person name="van de Wouw A.P."/>
            <person name="Couloux A."/>
            <person name="Dominguez V."/>
            <person name="Anthouard V."/>
            <person name="Bally P."/>
            <person name="Bourras S."/>
            <person name="Cozijnsen A.J."/>
            <person name="Ciuffetti L.M."/>
            <person name="Degrave A."/>
            <person name="Dilmaghani A."/>
            <person name="Duret L."/>
            <person name="Fudal I."/>
            <person name="Goodwin S.B."/>
            <person name="Gout L."/>
            <person name="Glaser N."/>
            <person name="Linglin J."/>
            <person name="Kema G.H.J."/>
            <person name="Lapalu N."/>
            <person name="Lawrence C.B."/>
            <person name="May K."/>
            <person name="Meyer M."/>
            <person name="Ollivier B."/>
            <person name="Poulain J."/>
            <person name="Schoch C.L."/>
            <person name="Simon A."/>
            <person name="Spatafora J.W."/>
            <person name="Stachowiak A."/>
            <person name="Turgeon B.G."/>
            <person name="Tyler B.M."/>
            <person name="Vincent D."/>
            <person name="Weissenbach J."/>
            <person name="Amselem J."/>
            <person name="Quesneville H."/>
            <person name="Oliver R.P."/>
            <person name="Wincker P."/>
            <person name="Balesdent M.-H."/>
            <person name="Howlett B.J."/>
        </authorList>
    </citation>
    <scope>NUCLEOTIDE SEQUENCE [LARGE SCALE GENOMIC DNA]</scope>
    <source>
        <strain evidence="2">JN3 / isolate v23.1.3 / race Av1-4-5-6-7-8</strain>
    </source>
</reference>
<dbReference type="VEuPathDB" id="FungiDB:LEMA_P094360.1"/>
<evidence type="ECO:0000313" key="2">
    <source>
        <dbReference type="Proteomes" id="UP000002668"/>
    </source>
</evidence>
<name>E5A314_LEPMJ</name>
<dbReference type="Proteomes" id="UP000002668">
    <property type="component" value="Genome"/>
</dbReference>
<proteinExistence type="predicted"/>
<sequence>MLLVDHVTMVPYRYTAYFIPSEFWHRDFCNVANTVLGALRNVMEKTWSCQTTK</sequence>
<protein>
    <submittedName>
        <fullName evidence="1">Predicted protein</fullName>
    </submittedName>
</protein>
<dbReference type="InParanoid" id="E5A314"/>
<organism evidence="2">
    <name type="scientific">Leptosphaeria maculans (strain JN3 / isolate v23.1.3 / race Av1-4-5-6-7-8)</name>
    <name type="common">Blackleg fungus</name>
    <name type="synonym">Phoma lingam</name>
    <dbReference type="NCBI Taxonomy" id="985895"/>
    <lineage>
        <taxon>Eukaryota</taxon>
        <taxon>Fungi</taxon>
        <taxon>Dikarya</taxon>
        <taxon>Ascomycota</taxon>
        <taxon>Pezizomycotina</taxon>
        <taxon>Dothideomycetes</taxon>
        <taxon>Pleosporomycetidae</taxon>
        <taxon>Pleosporales</taxon>
        <taxon>Pleosporineae</taxon>
        <taxon>Leptosphaeriaceae</taxon>
        <taxon>Plenodomus</taxon>
        <taxon>Plenodomus lingam/Leptosphaeria maculans species complex</taxon>
    </lineage>
</organism>
<keyword evidence="2" id="KW-1185">Reference proteome</keyword>
<dbReference type="HOGENOM" id="CLU_3069148_0_0_1"/>
<evidence type="ECO:0000313" key="1">
    <source>
        <dbReference type="EMBL" id="CBX98027.1"/>
    </source>
</evidence>
<accession>E5A314</accession>
<gene>
    <name evidence="1" type="ORF">LEMA_P094360.1</name>
</gene>